<feature type="signal peptide" evidence="1">
    <location>
        <begin position="1"/>
        <end position="19"/>
    </location>
</feature>
<evidence type="ECO:0000313" key="3">
    <source>
        <dbReference type="EMBL" id="KAB8038733.1"/>
    </source>
</evidence>
<dbReference type="Pfam" id="PF05257">
    <property type="entry name" value="CHAP"/>
    <property type="match status" value="1"/>
</dbReference>
<dbReference type="AlphaFoldDB" id="A0A6N6VW97"/>
<comment type="caution">
    <text evidence="3">The sequence shown here is derived from an EMBL/GenBank/DDBJ whole genome shotgun (WGS) entry which is preliminary data.</text>
</comment>
<keyword evidence="1" id="KW-0732">Signal</keyword>
<evidence type="ECO:0000256" key="1">
    <source>
        <dbReference type="SAM" id="SignalP"/>
    </source>
</evidence>
<dbReference type="EMBL" id="WFLM01000003">
    <property type="protein sequence ID" value="KAB8038733.1"/>
    <property type="molecule type" value="Genomic_DNA"/>
</dbReference>
<protein>
    <submittedName>
        <fullName evidence="3">CHAP domain-containing protein</fullName>
    </submittedName>
</protein>
<feature type="chain" id="PRO_5026817602" evidence="1">
    <location>
        <begin position="20"/>
        <end position="234"/>
    </location>
</feature>
<dbReference type="InterPro" id="IPR051705">
    <property type="entry name" value="Gsp_Synthetase/Amidase"/>
</dbReference>
<name>A0A6N6VW97_9BACT</name>
<keyword evidence="4" id="KW-1185">Reference proteome</keyword>
<organism evidence="3 4">
    <name type="scientific">Silvanigrella paludirubra</name>
    <dbReference type="NCBI Taxonomy" id="2499159"/>
    <lineage>
        <taxon>Bacteria</taxon>
        <taxon>Pseudomonadati</taxon>
        <taxon>Bdellovibrionota</taxon>
        <taxon>Oligoflexia</taxon>
        <taxon>Silvanigrellales</taxon>
        <taxon>Silvanigrellaceae</taxon>
        <taxon>Silvanigrella</taxon>
    </lineage>
</organism>
<dbReference type="PROSITE" id="PS50911">
    <property type="entry name" value="CHAP"/>
    <property type="match status" value="1"/>
</dbReference>
<dbReference type="Proteomes" id="UP000437748">
    <property type="component" value="Unassembled WGS sequence"/>
</dbReference>
<dbReference type="SUPFAM" id="SSF54001">
    <property type="entry name" value="Cysteine proteinases"/>
    <property type="match status" value="1"/>
</dbReference>
<evidence type="ECO:0000259" key="2">
    <source>
        <dbReference type="PROSITE" id="PS50911"/>
    </source>
</evidence>
<dbReference type="Gene3D" id="3.90.1720.10">
    <property type="entry name" value="endopeptidase domain like (from Nostoc punctiforme)"/>
    <property type="match status" value="1"/>
</dbReference>
<dbReference type="PANTHER" id="PTHR30094:SF0">
    <property type="entry name" value="BIFUNCTIONAL GLUTATHIONYLSPERMIDINE SYNTHETASE_AMIDASE-RELATED"/>
    <property type="match status" value="1"/>
</dbReference>
<evidence type="ECO:0000313" key="4">
    <source>
        <dbReference type="Proteomes" id="UP000437748"/>
    </source>
</evidence>
<gene>
    <name evidence="3" type="ORF">GCL60_07670</name>
</gene>
<sequence length="234" mass="26932">MKRILFCYLLFFANLSAFSIPDACKNTAEHKCITNYGEKLGENNGVEAYSNCRSLCVNPEPNNLSGKTLALNKDVYTGIKWQCVEFARRWWIRQKGITFGSVETANEIFDLNHAEKLNSKEKVILKKEKNFSNIIPKVGNLIIYKKLAMDSDLPFGHVAVVVNLDTTKGYLDLAESNYNNEKWEDPNKYSRRIKLEQKDNKYILYDIDYAKFDPSKKDNQAKAELILGWVNPEI</sequence>
<proteinExistence type="predicted"/>
<dbReference type="InterPro" id="IPR007921">
    <property type="entry name" value="CHAP_dom"/>
</dbReference>
<dbReference type="InterPro" id="IPR038765">
    <property type="entry name" value="Papain-like_cys_pep_sf"/>
</dbReference>
<dbReference type="GO" id="GO:0016874">
    <property type="term" value="F:ligase activity"/>
    <property type="evidence" value="ECO:0007669"/>
    <property type="project" value="TreeGrafter"/>
</dbReference>
<reference evidence="3 4" key="1">
    <citation type="submission" date="2019-10" db="EMBL/GenBank/DDBJ databases">
        <title>New species of Slilvanegrellaceae.</title>
        <authorList>
            <person name="Pitt A."/>
            <person name="Hahn M.W."/>
        </authorList>
    </citation>
    <scope>NUCLEOTIDE SEQUENCE [LARGE SCALE GENOMIC DNA]</scope>
    <source>
        <strain evidence="3 4">SP-Ram-0.45-NSY-1</strain>
    </source>
</reference>
<dbReference type="PANTHER" id="PTHR30094">
    <property type="entry name" value="BIFUNCTIONAL GLUTATHIONYLSPERMIDINE SYNTHETASE/AMIDASE-RELATED"/>
    <property type="match status" value="1"/>
</dbReference>
<dbReference type="OrthoDB" id="9765517at2"/>
<feature type="domain" description="Peptidase C51" evidence="2">
    <location>
        <begin position="58"/>
        <end position="205"/>
    </location>
</feature>
<accession>A0A6N6VW97</accession>
<dbReference type="RefSeq" id="WP_153420013.1">
    <property type="nucleotide sequence ID" value="NZ_WFLM01000003.1"/>
</dbReference>